<feature type="compositionally biased region" description="Polar residues" evidence="2">
    <location>
        <begin position="487"/>
        <end position="502"/>
    </location>
</feature>
<dbReference type="GeneID" id="36588992"/>
<dbReference type="OrthoDB" id="4760831at2759"/>
<dbReference type="EMBL" id="KZ613848">
    <property type="protein sequence ID" value="PMD56537.1"/>
    <property type="molecule type" value="Genomic_DNA"/>
</dbReference>
<evidence type="ECO:0000313" key="3">
    <source>
        <dbReference type="EMBL" id="PMD56537.1"/>
    </source>
</evidence>
<feature type="compositionally biased region" description="Pro residues" evidence="2">
    <location>
        <begin position="623"/>
        <end position="633"/>
    </location>
</feature>
<evidence type="ECO:0000256" key="1">
    <source>
        <dbReference type="SAM" id="Coils"/>
    </source>
</evidence>
<feature type="region of interest" description="Disordered" evidence="2">
    <location>
        <begin position="303"/>
        <end position="322"/>
    </location>
</feature>
<dbReference type="RefSeq" id="XP_024733441.1">
    <property type="nucleotide sequence ID" value="XM_024880915.1"/>
</dbReference>
<keyword evidence="4" id="KW-1185">Reference proteome</keyword>
<protein>
    <submittedName>
        <fullName evidence="3">Uncharacterized protein</fullName>
    </submittedName>
</protein>
<organism evidence="3 4">
    <name type="scientific">Hyaloscypha bicolor E</name>
    <dbReference type="NCBI Taxonomy" id="1095630"/>
    <lineage>
        <taxon>Eukaryota</taxon>
        <taxon>Fungi</taxon>
        <taxon>Dikarya</taxon>
        <taxon>Ascomycota</taxon>
        <taxon>Pezizomycotina</taxon>
        <taxon>Leotiomycetes</taxon>
        <taxon>Helotiales</taxon>
        <taxon>Hyaloscyphaceae</taxon>
        <taxon>Hyaloscypha</taxon>
        <taxon>Hyaloscypha bicolor</taxon>
    </lineage>
</organism>
<feature type="coiled-coil region" evidence="1">
    <location>
        <begin position="451"/>
        <end position="485"/>
    </location>
</feature>
<feature type="compositionally biased region" description="Basic and acidic residues" evidence="2">
    <location>
        <begin position="567"/>
        <end position="577"/>
    </location>
</feature>
<evidence type="ECO:0000256" key="2">
    <source>
        <dbReference type="SAM" id="MobiDB-lite"/>
    </source>
</evidence>
<gene>
    <name evidence="3" type="ORF">K444DRAFT_616377</name>
</gene>
<feature type="compositionally biased region" description="Polar residues" evidence="2">
    <location>
        <begin position="1"/>
        <end position="13"/>
    </location>
</feature>
<feature type="compositionally biased region" description="Polar residues" evidence="2">
    <location>
        <begin position="21"/>
        <end position="32"/>
    </location>
</feature>
<feature type="region of interest" description="Disordered" evidence="2">
    <location>
        <begin position="485"/>
        <end position="663"/>
    </location>
</feature>
<reference evidence="3 4" key="1">
    <citation type="submission" date="2016-04" db="EMBL/GenBank/DDBJ databases">
        <title>A degradative enzymes factory behind the ericoid mycorrhizal symbiosis.</title>
        <authorList>
            <consortium name="DOE Joint Genome Institute"/>
            <person name="Martino E."/>
            <person name="Morin E."/>
            <person name="Grelet G."/>
            <person name="Kuo A."/>
            <person name="Kohler A."/>
            <person name="Daghino S."/>
            <person name="Barry K."/>
            <person name="Choi C."/>
            <person name="Cichocki N."/>
            <person name="Clum A."/>
            <person name="Copeland A."/>
            <person name="Hainaut M."/>
            <person name="Haridas S."/>
            <person name="Labutti K."/>
            <person name="Lindquist E."/>
            <person name="Lipzen A."/>
            <person name="Khouja H.-R."/>
            <person name="Murat C."/>
            <person name="Ohm R."/>
            <person name="Olson A."/>
            <person name="Spatafora J."/>
            <person name="Veneault-Fourrey C."/>
            <person name="Henrissat B."/>
            <person name="Grigoriev I."/>
            <person name="Martin F."/>
            <person name="Perotto S."/>
        </authorList>
    </citation>
    <scope>NUCLEOTIDE SEQUENCE [LARGE SCALE GENOMIC DNA]</scope>
    <source>
        <strain evidence="3 4">E</strain>
    </source>
</reference>
<feature type="region of interest" description="Disordered" evidence="2">
    <location>
        <begin position="1"/>
        <end position="32"/>
    </location>
</feature>
<keyword evidence="1" id="KW-0175">Coiled coil</keyword>
<name>A0A2J6T0J9_9HELO</name>
<feature type="compositionally biased region" description="Low complexity" evidence="2">
    <location>
        <begin position="583"/>
        <end position="606"/>
    </location>
</feature>
<dbReference type="InParanoid" id="A0A2J6T0J9"/>
<dbReference type="Proteomes" id="UP000235371">
    <property type="component" value="Unassembled WGS sequence"/>
</dbReference>
<accession>A0A2J6T0J9</accession>
<sequence length="663" mass="73009">MTDLTASSLSVNAAGSDEESYNTTAPSSVSTSTHDISRASYHIKELSIFAERVEQAAARAFPNRSKRGRSRYSDVIAVLIYWEEDDLNVKTEVDKLYDVFKDYYNFKTQIWTIPSTSAHRELMRMVVDFVGRYDSNDNLIIVYYGGHGLINNARQSTWLCNRKPSSPTVKWSAIQTVFEECACDVLFLLDCCAAAGAAPDSGQGVIETIAACGFETWAPGPGRHSFTNALVEVLDDWMDKPSFSAAMLHSEILSVIKHDRPERRKWTDANKVESRKTPIYILTSNDPKSKSIELSVRPLVEAGVSKSGKPKKSPTPNASTRNNIFDLSKLNSKLPSGKLDVPHVLLSVALEEDQSLDPDSWVNWMSDLPALAKYVLVEGVFRSHSTMILVSLPVPIWDVLRDDLAISFIGYVESRNSLVLATEAAPVKGLVSSLAETKGRVDIELSEETWQKRLENERKHAGEQYKALQEKYRREVEMKKGLEDALSASQKSLNRRTTNTQKMSRRPATATQGNIAVPPKPPARPSSFVLTDSTSKSAMLTPTLYNIPSKRTSGLPLPVRPSTPLRPAHERAPKYDDDIPSQATATTSSTAFSRGSAVSGWSSAGGNPNRRAGYGSESDISPPMSPVMEPPNEPKTTVVSQDKKVSWAQVAARAPERGKIGKT</sequence>
<proteinExistence type="predicted"/>
<dbReference type="STRING" id="1095630.A0A2J6T0J9"/>
<dbReference type="AlphaFoldDB" id="A0A2J6T0J9"/>
<evidence type="ECO:0000313" key="4">
    <source>
        <dbReference type="Proteomes" id="UP000235371"/>
    </source>
</evidence>
<feature type="compositionally biased region" description="Basic and acidic residues" evidence="2">
    <location>
        <begin position="654"/>
        <end position="663"/>
    </location>
</feature>
<feature type="compositionally biased region" description="Polar residues" evidence="2">
    <location>
        <begin position="528"/>
        <end position="552"/>
    </location>
</feature>